<feature type="domain" description="MOFRL-associated" evidence="1">
    <location>
        <begin position="11"/>
        <end position="57"/>
    </location>
</feature>
<keyword evidence="3" id="KW-1185">Reference proteome</keyword>
<accession>A0A833CJB3</accession>
<dbReference type="EMBL" id="WBWA01000033">
    <property type="protein sequence ID" value="KAB2662330.1"/>
    <property type="molecule type" value="Genomic_DNA"/>
</dbReference>
<evidence type="ECO:0000259" key="1">
    <source>
        <dbReference type="Pfam" id="PF13660"/>
    </source>
</evidence>
<reference evidence="2 3" key="1">
    <citation type="submission" date="2019-09" db="EMBL/GenBank/DDBJ databases">
        <title>Taxonomic organization of the family Brucellaceae based on a phylogenomic approach.</title>
        <authorList>
            <person name="Leclercq S."/>
            <person name="Cloeckaert A."/>
            <person name="Zygmunt M.S."/>
        </authorList>
    </citation>
    <scope>NUCLEOTIDE SEQUENCE [LARGE SCALE GENOMIC DNA]</scope>
    <source>
        <strain evidence="2 3">LMG 18957</strain>
    </source>
</reference>
<comment type="caution">
    <text evidence="2">The sequence shown here is derived from an EMBL/GenBank/DDBJ whole genome shotgun (WGS) entry which is preliminary data.</text>
</comment>
<organism evidence="2 3">
    <name type="scientific">Brucella tritici</name>
    <dbReference type="NCBI Taxonomy" id="94626"/>
    <lineage>
        <taxon>Bacteria</taxon>
        <taxon>Pseudomonadati</taxon>
        <taxon>Pseudomonadota</taxon>
        <taxon>Alphaproteobacteria</taxon>
        <taxon>Hyphomicrobiales</taxon>
        <taxon>Brucellaceae</taxon>
        <taxon>Brucella/Ochrobactrum group</taxon>
        <taxon>Brucella</taxon>
    </lineage>
</organism>
<dbReference type="Pfam" id="PF13660">
    <property type="entry name" value="DUF4147"/>
    <property type="match status" value="1"/>
</dbReference>
<name>A0A833CJB3_9HYPH</name>
<protein>
    <submittedName>
        <fullName evidence="2">DUF4147 domain-containing protein</fullName>
    </submittedName>
</protein>
<dbReference type="Proteomes" id="UP000430843">
    <property type="component" value="Unassembled WGS sequence"/>
</dbReference>
<evidence type="ECO:0000313" key="3">
    <source>
        <dbReference type="Proteomes" id="UP000430843"/>
    </source>
</evidence>
<sequence length="57" mass="5913">MTTKLEPRVFLTSLFDAAVAAADPELVIRANLPAKPKGRTIVIGAGKGSAQMAAAFE</sequence>
<proteinExistence type="predicted"/>
<dbReference type="InterPro" id="IPR025286">
    <property type="entry name" value="MOFRL_assoc_dom"/>
</dbReference>
<dbReference type="SUPFAM" id="SSF82544">
    <property type="entry name" value="GckA/TtuD-like"/>
    <property type="match status" value="1"/>
</dbReference>
<evidence type="ECO:0000313" key="2">
    <source>
        <dbReference type="EMBL" id="KAB2662330.1"/>
    </source>
</evidence>
<dbReference type="RefSeq" id="WP_151678808.1">
    <property type="nucleotide sequence ID" value="NZ_WBWA01000033.1"/>
</dbReference>
<feature type="non-terminal residue" evidence="2">
    <location>
        <position position="57"/>
    </location>
</feature>
<gene>
    <name evidence="2" type="ORF">F9K91_22855</name>
</gene>
<dbReference type="AlphaFoldDB" id="A0A833CJB3"/>